<evidence type="ECO:0000259" key="11">
    <source>
        <dbReference type="PROSITE" id="PS50188"/>
    </source>
</evidence>
<evidence type="ECO:0000256" key="3">
    <source>
        <dbReference type="ARBA" id="ARBA00022692"/>
    </source>
</evidence>
<dbReference type="InterPro" id="IPR043136">
    <property type="entry name" value="B30.2/SPRY_sf"/>
</dbReference>
<dbReference type="InterPro" id="IPR053896">
    <property type="entry name" value="BTN3A2-like_Ig-C"/>
</dbReference>
<dbReference type="InterPro" id="IPR050504">
    <property type="entry name" value="IgSF_BTN/MOG"/>
</dbReference>
<evidence type="ECO:0000256" key="10">
    <source>
        <dbReference type="SAM" id="Phobius"/>
    </source>
</evidence>
<dbReference type="Pfam" id="PF00622">
    <property type="entry name" value="SPRY"/>
    <property type="match status" value="1"/>
</dbReference>
<keyword evidence="4" id="KW-0732">Signal</keyword>
<evidence type="ECO:0000256" key="4">
    <source>
        <dbReference type="ARBA" id="ARBA00022729"/>
    </source>
</evidence>
<dbReference type="PRINTS" id="PR01407">
    <property type="entry name" value="BUTYPHLNCDUF"/>
</dbReference>
<evidence type="ECO:0000259" key="12">
    <source>
        <dbReference type="PROSITE" id="PS50835"/>
    </source>
</evidence>
<dbReference type="InterPro" id="IPR013783">
    <property type="entry name" value="Ig-like_fold"/>
</dbReference>
<dbReference type="SMART" id="SM00406">
    <property type="entry name" value="IGv"/>
    <property type="match status" value="1"/>
</dbReference>
<dbReference type="InterPro" id="IPR003599">
    <property type="entry name" value="Ig_sub"/>
</dbReference>
<keyword evidence="9" id="KW-0393">Immunoglobulin domain</keyword>
<dbReference type="PROSITE" id="PS50188">
    <property type="entry name" value="B302_SPRY"/>
    <property type="match status" value="1"/>
</dbReference>
<protein>
    <recommendedName>
        <fullName evidence="15">Butyrophilin subfamily 1 member A1-like</fullName>
    </recommendedName>
</protein>
<dbReference type="FunFam" id="2.60.40.10:FF:000183">
    <property type="entry name" value="Myelin-oligodendrocyte glycoprotein"/>
    <property type="match status" value="1"/>
</dbReference>
<evidence type="ECO:0000256" key="9">
    <source>
        <dbReference type="ARBA" id="ARBA00023319"/>
    </source>
</evidence>
<evidence type="ECO:0008006" key="15">
    <source>
        <dbReference type="Google" id="ProtNLM"/>
    </source>
</evidence>
<reference evidence="13" key="1">
    <citation type="journal article" date="2022" name="bioRxiv">
        <title>Sequencing and chromosome-scale assembly of the giantPleurodeles waltlgenome.</title>
        <authorList>
            <person name="Brown T."/>
            <person name="Elewa A."/>
            <person name="Iarovenko S."/>
            <person name="Subramanian E."/>
            <person name="Araus A.J."/>
            <person name="Petzold A."/>
            <person name="Susuki M."/>
            <person name="Suzuki K.-i.T."/>
            <person name="Hayashi T."/>
            <person name="Toyoda A."/>
            <person name="Oliveira C."/>
            <person name="Osipova E."/>
            <person name="Leigh N.D."/>
            <person name="Simon A."/>
            <person name="Yun M.H."/>
        </authorList>
    </citation>
    <scope>NUCLEOTIDE SEQUENCE</scope>
    <source>
        <strain evidence="13">20211129_DDA</strain>
        <tissue evidence="13">Liver</tissue>
    </source>
</reference>
<keyword evidence="3 10" id="KW-0812">Transmembrane</keyword>
<dbReference type="Pfam" id="PF07686">
    <property type="entry name" value="V-set"/>
    <property type="match status" value="1"/>
</dbReference>
<dbReference type="InterPro" id="IPR013320">
    <property type="entry name" value="ConA-like_dom_sf"/>
</dbReference>
<dbReference type="PROSITE" id="PS50835">
    <property type="entry name" value="IG_LIKE"/>
    <property type="match status" value="1"/>
</dbReference>
<dbReference type="PANTHER" id="PTHR24100:SF149">
    <property type="entry name" value="BG-LIKE ANTIGEN 1-RELATED"/>
    <property type="match status" value="1"/>
</dbReference>
<dbReference type="GO" id="GO:0005102">
    <property type="term" value="F:signaling receptor binding"/>
    <property type="evidence" value="ECO:0007669"/>
    <property type="project" value="TreeGrafter"/>
</dbReference>
<dbReference type="InterPro" id="IPR013106">
    <property type="entry name" value="Ig_V-set"/>
</dbReference>
<sequence>MLPPTSRDRRSHGAREDAVLLCYKAGTGNNGNTEPPALYLKKIGAFTMVSVNPKSWEQAVVFTWRMVRSCRSSIYSNILSLCGLLRHYSIFWVIMCAPGSSPAKFLVITPEHLINTTEGAEAVFFCHLSPPLSAANMEIRWFRSQYHSPVHLYRKGKDENDQQLLEYQGRTELITDNIHNGSVGLRIRNISIPDEGQYRCFFEDPVLKSYEEGILELSVTVAGSPLHIHIVGHHDGGILVVCISSRWYPEPKMDWKWEDGKRLASASDVTARADGSFDIKNSLTVHKSSNRKLSCCIRNKLGNCEKSVDVTIDDVFFPRVSPWMICFCVYLAGSMIVVLLATLYIRKKSKRKVVKLKKKEETIGLLETEIKWRKAYEHRESVTFDERTAYNKLLLSLDSKKVQPTNQALTVPTNEERFDTEPCILGLQRFTEGKHYWEVEVQEKSGRFWSAGVAEETIRRKGGFRESPDSGIFVLRATQDEYLPVSTDADPIHLTERLHRIGVVPSSRVVTTQAANRRPTDKGKTIHFNYFCRILL</sequence>
<feature type="transmembrane region" description="Helical" evidence="10">
    <location>
        <begin position="322"/>
        <end position="345"/>
    </location>
</feature>
<comment type="similarity">
    <text evidence="2">Belongs to the immunoglobulin superfamily. BTN/MOG family.</text>
</comment>
<dbReference type="FunFam" id="2.60.40.10:FF:000088">
    <property type="entry name" value="Butyrophilin subfamily 1 member A1"/>
    <property type="match status" value="1"/>
</dbReference>
<dbReference type="Gene3D" id="2.60.120.920">
    <property type="match status" value="1"/>
</dbReference>
<feature type="domain" description="B30.2/SPRY" evidence="11">
    <location>
        <begin position="362"/>
        <end position="536"/>
    </location>
</feature>
<dbReference type="Pfam" id="PF22705">
    <property type="entry name" value="C2-set_3"/>
    <property type="match status" value="1"/>
</dbReference>
<organism evidence="13 14">
    <name type="scientific">Pleurodeles waltl</name>
    <name type="common">Iberian ribbed newt</name>
    <dbReference type="NCBI Taxonomy" id="8319"/>
    <lineage>
        <taxon>Eukaryota</taxon>
        <taxon>Metazoa</taxon>
        <taxon>Chordata</taxon>
        <taxon>Craniata</taxon>
        <taxon>Vertebrata</taxon>
        <taxon>Euteleostomi</taxon>
        <taxon>Amphibia</taxon>
        <taxon>Batrachia</taxon>
        <taxon>Caudata</taxon>
        <taxon>Salamandroidea</taxon>
        <taxon>Salamandridae</taxon>
        <taxon>Pleurodelinae</taxon>
        <taxon>Pleurodeles</taxon>
    </lineage>
</organism>
<gene>
    <name evidence="13" type="ORF">NDU88_001327</name>
</gene>
<dbReference type="InterPro" id="IPR006574">
    <property type="entry name" value="PRY"/>
</dbReference>
<proteinExistence type="inferred from homology"/>
<dbReference type="CDD" id="cd05713">
    <property type="entry name" value="IgV_MOG_like"/>
    <property type="match status" value="1"/>
</dbReference>
<evidence type="ECO:0000256" key="8">
    <source>
        <dbReference type="ARBA" id="ARBA00023157"/>
    </source>
</evidence>
<comment type="subcellular location">
    <subcellularLocation>
        <location evidence="1">Membrane</location>
        <topology evidence="1">Single-pass type I membrane protein</topology>
    </subcellularLocation>
</comment>
<dbReference type="InterPro" id="IPR003877">
    <property type="entry name" value="SPRY_dom"/>
</dbReference>
<dbReference type="PANTHER" id="PTHR24100">
    <property type="entry name" value="BUTYROPHILIN"/>
    <property type="match status" value="1"/>
</dbReference>
<evidence type="ECO:0000256" key="2">
    <source>
        <dbReference type="ARBA" id="ARBA00007591"/>
    </source>
</evidence>
<dbReference type="SMART" id="SM00589">
    <property type="entry name" value="PRY"/>
    <property type="match status" value="1"/>
</dbReference>
<evidence type="ECO:0000256" key="7">
    <source>
        <dbReference type="ARBA" id="ARBA00023136"/>
    </source>
</evidence>
<evidence type="ECO:0000313" key="14">
    <source>
        <dbReference type="Proteomes" id="UP001066276"/>
    </source>
</evidence>
<dbReference type="GO" id="GO:0050852">
    <property type="term" value="P:T cell receptor signaling pathway"/>
    <property type="evidence" value="ECO:0007669"/>
    <property type="project" value="TreeGrafter"/>
</dbReference>
<comment type="caution">
    <text evidence="13">The sequence shown here is derived from an EMBL/GenBank/DDBJ whole genome shotgun (WGS) entry which is preliminary data.</text>
</comment>
<evidence type="ECO:0000256" key="1">
    <source>
        <dbReference type="ARBA" id="ARBA00004479"/>
    </source>
</evidence>
<accession>A0AAV7Q3B5</accession>
<evidence type="ECO:0000256" key="5">
    <source>
        <dbReference type="ARBA" id="ARBA00022989"/>
    </source>
</evidence>
<keyword evidence="8" id="KW-1015">Disulfide bond</keyword>
<dbReference type="SMART" id="SM00409">
    <property type="entry name" value="IG"/>
    <property type="match status" value="1"/>
</dbReference>
<dbReference type="InterPro" id="IPR007110">
    <property type="entry name" value="Ig-like_dom"/>
</dbReference>
<keyword evidence="5 10" id="KW-1133">Transmembrane helix</keyword>
<dbReference type="GO" id="GO:0001817">
    <property type="term" value="P:regulation of cytokine production"/>
    <property type="evidence" value="ECO:0007669"/>
    <property type="project" value="TreeGrafter"/>
</dbReference>
<evidence type="ECO:0000313" key="13">
    <source>
        <dbReference type="EMBL" id="KAJ1134881.1"/>
    </source>
</evidence>
<dbReference type="Gene3D" id="2.60.40.10">
    <property type="entry name" value="Immunoglobulins"/>
    <property type="match status" value="2"/>
</dbReference>
<dbReference type="InterPro" id="IPR003879">
    <property type="entry name" value="Butyrophylin_SPRY"/>
</dbReference>
<keyword evidence="7 10" id="KW-0472">Membrane</keyword>
<dbReference type="SUPFAM" id="SSF48726">
    <property type="entry name" value="Immunoglobulin"/>
    <property type="match status" value="2"/>
</dbReference>
<dbReference type="EMBL" id="JANPWB010000010">
    <property type="protein sequence ID" value="KAJ1134881.1"/>
    <property type="molecule type" value="Genomic_DNA"/>
</dbReference>
<name>A0AAV7Q3B5_PLEWA</name>
<dbReference type="AlphaFoldDB" id="A0AAV7Q3B5"/>
<dbReference type="Pfam" id="PF13765">
    <property type="entry name" value="PRY"/>
    <property type="match status" value="1"/>
</dbReference>
<dbReference type="GO" id="GO:0009897">
    <property type="term" value="C:external side of plasma membrane"/>
    <property type="evidence" value="ECO:0007669"/>
    <property type="project" value="TreeGrafter"/>
</dbReference>
<feature type="domain" description="Ig-like" evidence="12">
    <location>
        <begin position="102"/>
        <end position="220"/>
    </location>
</feature>
<dbReference type="Proteomes" id="UP001066276">
    <property type="component" value="Chromosome 6"/>
</dbReference>
<evidence type="ECO:0000256" key="6">
    <source>
        <dbReference type="ARBA" id="ARBA00023054"/>
    </source>
</evidence>
<keyword evidence="6" id="KW-0175">Coiled coil</keyword>
<dbReference type="InterPro" id="IPR001870">
    <property type="entry name" value="B30.2/SPRY"/>
</dbReference>
<keyword evidence="14" id="KW-1185">Reference proteome</keyword>
<dbReference type="SUPFAM" id="SSF49899">
    <property type="entry name" value="Concanavalin A-like lectins/glucanases"/>
    <property type="match status" value="1"/>
</dbReference>
<dbReference type="InterPro" id="IPR036179">
    <property type="entry name" value="Ig-like_dom_sf"/>
</dbReference>